<dbReference type="InterPro" id="IPR041233">
    <property type="entry name" value="Melibiase_C"/>
</dbReference>
<evidence type="ECO:0000313" key="4">
    <source>
        <dbReference type="EMBL" id="MUG65104.1"/>
    </source>
</evidence>
<dbReference type="SUPFAM" id="SSF51445">
    <property type="entry name" value="(Trans)glycosidases"/>
    <property type="match status" value="1"/>
</dbReference>
<dbReference type="Gene3D" id="2.60.40.1180">
    <property type="entry name" value="Golgi alpha-mannosidase II"/>
    <property type="match status" value="1"/>
</dbReference>
<gene>
    <name evidence="4" type="ORF">GNP94_03675</name>
</gene>
<dbReference type="InterPro" id="IPR008979">
    <property type="entry name" value="Galactose-bd-like_sf"/>
</dbReference>
<dbReference type="InterPro" id="IPR005084">
    <property type="entry name" value="CBM6"/>
</dbReference>
<accession>A0ABW9SZB9</accession>
<evidence type="ECO:0000313" key="5">
    <source>
        <dbReference type="Proteomes" id="UP000435177"/>
    </source>
</evidence>
<dbReference type="EMBL" id="WOAA01000002">
    <property type="protein sequence ID" value="MUG65104.1"/>
    <property type="molecule type" value="Genomic_DNA"/>
</dbReference>
<proteinExistence type="predicted"/>
<dbReference type="InterPro" id="IPR013785">
    <property type="entry name" value="Aldolase_TIM"/>
</dbReference>
<reference evidence="4 5" key="1">
    <citation type="submission" date="2019-11" db="EMBL/GenBank/DDBJ databases">
        <title>Draft genome sequences of five Paenibacillus species of dairy origin.</title>
        <authorList>
            <person name="Olajide A.M."/>
            <person name="Chen S."/>
            <person name="Lapointe G."/>
        </authorList>
    </citation>
    <scope>NUCLEOTIDE SEQUENCE [LARGE SCALE GENOMIC DNA]</scope>
    <source>
        <strain evidence="4 5">3CS1</strain>
    </source>
</reference>
<dbReference type="InterPro" id="IPR013780">
    <property type="entry name" value="Glyco_hydro_b"/>
</dbReference>
<protein>
    <submittedName>
        <fullName evidence="4">Carbohydrate-binding protein</fullName>
    </submittedName>
</protein>
<comment type="caution">
    <text evidence="4">The sequence shown here is derived from an EMBL/GenBank/DDBJ whole genome shotgun (WGS) entry which is preliminary data.</text>
</comment>
<keyword evidence="1" id="KW-0378">Hydrolase</keyword>
<evidence type="ECO:0000256" key="2">
    <source>
        <dbReference type="ARBA" id="ARBA00023295"/>
    </source>
</evidence>
<sequence>MNRKRFQNIRLSGLVLLSFLLVITMMGAPLVAASDTSRATAAAGDILSIEAEASANTFTGYAGPVDCDFCSGGQKVGNLYGGSTMTFQQVTVDRAGVYDMSIVYISGDARAASISVNDGEKENFAFPKTVDWNTAGSYTIQIYLNEGSNTILFDDDGGYSPDLDKIELVYHSAGVDDGYGDGNIGDLGKQKSVTHYGPIVLTEYAQGFSIANPSYELVYNTSTGLSRYSWNGRTVATGLYSEIMLEQMVASKDYKHHKFHKKNVVPFEDSTGQGVKVTVQNEHPDFPDLSQVYYVYNDAPYLLTEIIASDKKGVATADIAPIAMEASGGIDIGSYDDNRVLVVPFDNDAWSRYQAKSMNTGLNNHLYISSELTAIYDNTSRTGLVIGSVTHDTWKTGIYWSGSDDKLNKLRVYGGFTSSTSTHDTISHGAVTGSEIRSPKIMVGFFEDYRDGLKTFGEVNAAIQPPLAFGENVPDGVPVGWNSWGAYDSGLSYDKAVDVSNYFKEFIQDHSFNNEGNIYINLDSYWDNMTDQQLADLVQIIHRNEQKAGIYYSPFVYWGNNMEQEVEGTNGRYKYGDIVLRDQEGQVLPTLDGAYAVDPTHPATKQRIDHYMNRFKDLGFEFIKIDFLSHGALEGQHYDPNVQTGIQAYNQGMAYLNEVLDGSMFISASIAPLFPSQYAHSRRISCDIDGSIGSTEYQLNNLTYGWWQNGTIYHYTDPDYMTLAKGGSFEGSQSRVNAAAISGTVYLNADDVSNETARAYMSELLTNPVVNELALKGKAFRPVEGNTGNQAADLFVLAEGEVYYAAVFNYTSSPVQQEVDFERAGIPAGDGVSLRVTDLWSGESIETEDVKLTVELQAAESKLYRIERSSK</sequence>
<dbReference type="PROSITE" id="PS51175">
    <property type="entry name" value="CBM6"/>
    <property type="match status" value="1"/>
</dbReference>
<dbReference type="CDD" id="cd04081">
    <property type="entry name" value="CBM35_galactosidase-like"/>
    <property type="match status" value="1"/>
</dbReference>
<dbReference type="Proteomes" id="UP000435177">
    <property type="component" value="Unassembled WGS sequence"/>
</dbReference>
<dbReference type="Gene3D" id="2.60.120.260">
    <property type="entry name" value="Galactose-binding domain-like"/>
    <property type="match status" value="1"/>
</dbReference>
<keyword evidence="5" id="KW-1185">Reference proteome</keyword>
<dbReference type="Pfam" id="PF17801">
    <property type="entry name" value="Melibiase_C"/>
    <property type="match status" value="1"/>
</dbReference>
<keyword evidence="2" id="KW-0326">Glycosidase</keyword>
<organism evidence="4 5">
    <name type="scientific">Paenibacillus campinasensis</name>
    <dbReference type="NCBI Taxonomy" id="66347"/>
    <lineage>
        <taxon>Bacteria</taxon>
        <taxon>Bacillati</taxon>
        <taxon>Bacillota</taxon>
        <taxon>Bacilli</taxon>
        <taxon>Bacillales</taxon>
        <taxon>Paenibacillaceae</taxon>
        <taxon>Paenibacillus</taxon>
    </lineage>
</organism>
<evidence type="ECO:0000259" key="3">
    <source>
        <dbReference type="PROSITE" id="PS51175"/>
    </source>
</evidence>
<dbReference type="SUPFAM" id="SSF49785">
    <property type="entry name" value="Galactose-binding domain-like"/>
    <property type="match status" value="1"/>
</dbReference>
<name>A0ABW9SZB9_9BACL</name>
<evidence type="ECO:0000256" key="1">
    <source>
        <dbReference type="ARBA" id="ARBA00022801"/>
    </source>
</evidence>
<feature type="domain" description="CBM6" evidence="3">
    <location>
        <begin position="47"/>
        <end position="169"/>
    </location>
</feature>
<dbReference type="InterPro" id="IPR017853">
    <property type="entry name" value="GH"/>
</dbReference>
<dbReference type="Gene3D" id="3.20.20.70">
    <property type="entry name" value="Aldolase class I"/>
    <property type="match status" value="1"/>
</dbReference>